<feature type="domain" description="HTH hxlR-type" evidence="4">
    <location>
        <begin position="18"/>
        <end position="110"/>
    </location>
</feature>
<organism evidence="5 6">
    <name type="scientific">Luteimonas salinisoli</name>
    <dbReference type="NCBI Taxonomy" id="2752307"/>
    <lineage>
        <taxon>Bacteria</taxon>
        <taxon>Pseudomonadati</taxon>
        <taxon>Pseudomonadota</taxon>
        <taxon>Gammaproteobacteria</taxon>
        <taxon>Lysobacterales</taxon>
        <taxon>Lysobacteraceae</taxon>
        <taxon>Luteimonas</taxon>
    </lineage>
</organism>
<dbReference type="InterPro" id="IPR036388">
    <property type="entry name" value="WH-like_DNA-bd_sf"/>
</dbReference>
<dbReference type="PROSITE" id="PS51118">
    <property type="entry name" value="HTH_HXLR"/>
    <property type="match status" value="1"/>
</dbReference>
<dbReference type="Gene3D" id="1.10.10.10">
    <property type="entry name" value="Winged helix-like DNA-binding domain superfamily/Winged helix DNA-binding domain"/>
    <property type="match status" value="1"/>
</dbReference>
<keyword evidence="6" id="KW-1185">Reference proteome</keyword>
<dbReference type="GO" id="GO:0003677">
    <property type="term" value="F:DNA binding"/>
    <property type="evidence" value="ECO:0007669"/>
    <property type="project" value="UniProtKB-KW"/>
</dbReference>
<evidence type="ECO:0000313" key="6">
    <source>
        <dbReference type="Proteomes" id="UP000578091"/>
    </source>
</evidence>
<keyword evidence="2" id="KW-0238">DNA-binding</keyword>
<reference evidence="5 6" key="1">
    <citation type="submission" date="2020-07" db="EMBL/GenBank/DDBJ databases">
        <title>Luteimonas sp. SJ-92.</title>
        <authorList>
            <person name="Huang X.-X."/>
            <person name="Xu L."/>
            <person name="Sun J.-Q."/>
        </authorList>
    </citation>
    <scope>NUCLEOTIDE SEQUENCE [LARGE SCALE GENOMIC DNA]</scope>
    <source>
        <strain evidence="5 6">SJ-92</strain>
    </source>
</reference>
<dbReference type="SUPFAM" id="SSF46785">
    <property type="entry name" value="Winged helix' DNA-binding domain"/>
    <property type="match status" value="1"/>
</dbReference>
<dbReference type="PANTHER" id="PTHR33204:SF37">
    <property type="entry name" value="HTH-TYPE TRANSCRIPTIONAL REGULATOR YODB"/>
    <property type="match status" value="1"/>
</dbReference>
<dbReference type="EMBL" id="JACCKA010000054">
    <property type="protein sequence ID" value="NZA26406.1"/>
    <property type="molecule type" value="Genomic_DNA"/>
</dbReference>
<dbReference type="AlphaFoldDB" id="A0A853JAZ0"/>
<comment type="caution">
    <text evidence="5">The sequence shown here is derived from an EMBL/GenBank/DDBJ whole genome shotgun (WGS) entry which is preliminary data.</text>
</comment>
<name>A0A853JAZ0_9GAMM</name>
<dbReference type="RefSeq" id="WP_180678197.1">
    <property type="nucleotide sequence ID" value="NZ_JACCKA010000054.1"/>
</dbReference>
<sequence>MTKIPVPGTPVRGSKSGSAIMALFDLLGRRWAMGVLWTLSERGPSTFGELEAACESISPAVLNTRLKELAMAGLVAKGAHGYTATGLGREIYRGLLPLSATSKKWARQVETRLKADK</sequence>
<evidence type="ECO:0000313" key="5">
    <source>
        <dbReference type="EMBL" id="NZA26406.1"/>
    </source>
</evidence>
<dbReference type="InterPro" id="IPR036390">
    <property type="entry name" value="WH_DNA-bd_sf"/>
</dbReference>
<protein>
    <submittedName>
        <fullName evidence="5">Helix-turn-helix transcriptional regulator</fullName>
    </submittedName>
</protein>
<evidence type="ECO:0000256" key="3">
    <source>
        <dbReference type="ARBA" id="ARBA00023163"/>
    </source>
</evidence>
<proteinExistence type="predicted"/>
<dbReference type="Pfam" id="PF01638">
    <property type="entry name" value="HxlR"/>
    <property type="match status" value="1"/>
</dbReference>
<evidence type="ECO:0000256" key="1">
    <source>
        <dbReference type="ARBA" id="ARBA00023015"/>
    </source>
</evidence>
<evidence type="ECO:0000259" key="4">
    <source>
        <dbReference type="PROSITE" id="PS51118"/>
    </source>
</evidence>
<gene>
    <name evidence="5" type="ORF">H0E84_08405</name>
</gene>
<dbReference type="PANTHER" id="PTHR33204">
    <property type="entry name" value="TRANSCRIPTIONAL REGULATOR, MARR FAMILY"/>
    <property type="match status" value="1"/>
</dbReference>
<dbReference type="Proteomes" id="UP000578091">
    <property type="component" value="Unassembled WGS sequence"/>
</dbReference>
<evidence type="ECO:0000256" key="2">
    <source>
        <dbReference type="ARBA" id="ARBA00023125"/>
    </source>
</evidence>
<keyword evidence="3" id="KW-0804">Transcription</keyword>
<keyword evidence="1" id="KW-0805">Transcription regulation</keyword>
<accession>A0A853JAZ0</accession>
<dbReference type="InterPro" id="IPR002577">
    <property type="entry name" value="HTH_HxlR"/>
</dbReference>